<name>A0ABQ9G8U3_9NEOP</name>
<organism evidence="2 3">
    <name type="scientific">Dryococelus australis</name>
    <dbReference type="NCBI Taxonomy" id="614101"/>
    <lineage>
        <taxon>Eukaryota</taxon>
        <taxon>Metazoa</taxon>
        <taxon>Ecdysozoa</taxon>
        <taxon>Arthropoda</taxon>
        <taxon>Hexapoda</taxon>
        <taxon>Insecta</taxon>
        <taxon>Pterygota</taxon>
        <taxon>Neoptera</taxon>
        <taxon>Polyneoptera</taxon>
        <taxon>Phasmatodea</taxon>
        <taxon>Verophasmatodea</taxon>
        <taxon>Anareolatae</taxon>
        <taxon>Phasmatidae</taxon>
        <taxon>Eurycanthinae</taxon>
        <taxon>Dryococelus</taxon>
    </lineage>
</organism>
<accession>A0ABQ9G8U3</accession>
<keyword evidence="3" id="KW-1185">Reference proteome</keyword>
<reference evidence="2 3" key="1">
    <citation type="submission" date="2023-02" db="EMBL/GenBank/DDBJ databases">
        <title>LHISI_Scaffold_Assembly.</title>
        <authorList>
            <person name="Stuart O.P."/>
            <person name="Cleave R."/>
            <person name="Magrath M.J.L."/>
            <person name="Mikheyev A.S."/>
        </authorList>
    </citation>
    <scope>NUCLEOTIDE SEQUENCE [LARGE SCALE GENOMIC DNA]</scope>
    <source>
        <strain evidence="2">Daus_M_001</strain>
        <tissue evidence="2">Leg muscle</tissue>
    </source>
</reference>
<protein>
    <submittedName>
        <fullName evidence="2">Uncharacterized protein</fullName>
    </submittedName>
</protein>
<proteinExistence type="predicted"/>
<feature type="region of interest" description="Disordered" evidence="1">
    <location>
        <begin position="219"/>
        <end position="238"/>
    </location>
</feature>
<evidence type="ECO:0000256" key="1">
    <source>
        <dbReference type="SAM" id="MobiDB-lite"/>
    </source>
</evidence>
<gene>
    <name evidence="2" type="ORF">PR048_030381</name>
</gene>
<dbReference type="Proteomes" id="UP001159363">
    <property type="component" value="Chromosome 13"/>
</dbReference>
<evidence type="ECO:0000313" key="3">
    <source>
        <dbReference type="Proteomes" id="UP001159363"/>
    </source>
</evidence>
<sequence>MARSEADVRFQGRNLHVPTCSAHIAIICFNAINGCAFFETRLFLAASLTGGGSGRSADQRHLPVRFPTCEDPERSGLGLNPDRLEGGGASRLTAQPPCPSPINRKWSISVHNERMCSLQSRECSDTRCNNLTVDGWPATGILRRNLNCFTGGNKRKSGSSWVLGSVRGVNRVFGERRGCGLILLCWSCLRANKTFRCSLGKLTAGGSFYDRTQTANKCASSPTNAQPGSIPHGTSPPDFRTWESYRSMPLVSGFSRRSPVSIRACIPALLRYQLASPSSALKTSMSRAGQNFPLRLLPPPPQDILRLGIAASTCYTSMEFRVCVQTPPQQSSFADLEGRKGSTVKRINCVIAIKRKALNFTSVPQGGHSGVKVRLLAPYLSEQSWIPGGATPCYSHVGIVPYDAAGRQFGSALVDDRPIMNAVVSGVVWTNGTMVSSNTDINRTGVLAVADIGDTLLIRLKCHRRRLSVESEGDERRAELHLDGFISVLGPQTDSVQCVAKYYIVSGGDIVPNTVSPGGELRWRVIDGYKLSHWNYADFWWRSRLVNYRSWVREVLGSNPKQRMGHELFLTIVGVVAFVELKLDRLVDKSPVQKKRTESLPRRRHRGANPQHSDYKSATLPLNYGGRTPLTYNSHLEIWRRKIRVESALFVPVTRSQREYGDFPYFVFTDLTPFFVITICLSVYTLYISVKHSLNIRTFLTVYGSPGVTPPGFEPDSPRLRGETPNRYAVMAPMLQDDYKVKAHFYGPFMFQEATVAGNRYLDTLQLFFSCLDYSKMVALKPSRFNKVGHRHIFANAVRDPLNQNHSREMDRPRITTHSLVYRTRVRDLADLKDRSRPAIDTITPHMLAKVFRSSSRRWQLCFGMAEGHVEGFQKCSFYREPPIKVCDSACCSGYWQSADSEATAGRRQVAPERVPHSSRSHLRWSHNHQSQCVYRPSVRWSCQPLTFVTLTCFRTEGSMDDWLLRVAFKHGGNRWSGNSLSSPRLSSEADFFPNFFQLRMRRPIVYETKRKLVFTAVKGGESTNLRKVKYRRRVLFAERRRRPAVTSRRATVLEYARGRLVPGSQRTTMKHYSRALGGGNQTSLVPPPLHPEVPDAISELIPITHRPKMMAPPACCNGFHWHALQERHRARWRSGNSLDTHSGGPGFDSMVFRNHSRRMLGWVANKGHGRFHPNPSPIPLPCATCTVSNDLAVDETLSSLTLPTYQNAIAATGVQFSHSAA</sequence>
<evidence type="ECO:0000313" key="2">
    <source>
        <dbReference type="EMBL" id="KAJ8868840.1"/>
    </source>
</evidence>
<comment type="caution">
    <text evidence="2">The sequence shown here is derived from an EMBL/GenBank/DDBJ whole genome shotgun (WGS) entry which is preliminary data.</text>
</comment>
<dbReference type="EMBL" id="JARBHB010000014">
    <property type="protein sequence ID" value="KAJ8868840.1"/>
    <property type="molecule type" value="Genomic_DNA"/>
</dbReference>